<feature type="transmembrane region" description="Helical" evidence="10">
    <location>
        <begin position="411"/>
        <end position="428"/>
    </location>
</feature>
<evidence type="ECO:0000313" key="12">
    <source>
        <dbReference type="Proteomes" id="UP000242525"/>
    </source>
</evidence>
<dbReference type="AlphaFoldDB" id="A0A0J9XCC7"/>
<evidence type="ECO:0000256" key="3">
    <source>
        <dbReference type="ARBA" id="ARBA00022448"/>
    </source>
</evidence>
<keyword evidence="7 10" id="KW-0472">Membrane</keyword>
<proteinExistence type="inferred from homology"/>
<feature type="transmembrane region" description="Helical" evidence="10">
    <location>
        <begin position="141"/>
        <end position="164"/>
    </location>
</feature>
<evidence type="ECO:0000256" key="4">
    <source>
        <dbReference type="ARBA" id="ARBA00022554"/>
    </source>
</evidence>
<dbReference type="PANTHER" id="PTHR21576">
    <property type="entry name" value="UNCHARACTERIZED NODULIN-LIKE PROTEIN"/>
    <property type="match status" value="1"/>
</dbReference>
<evidence type="ECO:0000256" key="10">
    <source>
        <dbReference type="SAM" id="Phobius"/>
    </source>
</evidence>
<feature type="transmembrane region" description="Helical" evidence="10">
    <location>
        <begin position="176"/>
        <end position="193"/>
    </location>
</feature>
<feature type="compositionally biased region" description="Polar residues" evidence="9">
    <location>
        <begin position="257"/>
        <end position="267"/>
    </location>
</feature>
<name>A0A0J9XCC7_GEOCN</name>
<feature type="transmembrane region" description="Helical" evidence="10">
    <location>
        <begin position="110"/>
        <end position="129"/>
    </location>
</feature>
<keyword evidence="12" id="KW-1185">Reference proteome</keyword>
<evidence type="ECO:0000256" key="9">
    <source>
        <dbReference type="SAM" id="MobiDB-lite"/>
    </source>
</evidence>
<dbReference type="Pfam" id="PF07690">
    <property type="entry name" value="MFS_1"/>
    <property type="match status" value="1"/>
</dbReference>
<protein>
    <recommendedName>
        <fullName evidence="8">Probable transporter MCH1</fullName>
    </recommendedName>
</protein>
<dbReference type="InterPro" id="IPR011701">
    <property type="entry name" value="MFS"/>
</dbReference>
<keyword evidence="5 10" id="KW-0812">Transmembrane</keyword>
<feature type="transmembrane region" description="Helical" evidence="10">
    <location>
        <begin position="79"/>
        <end position="103"/>
    </location>
</feature>
<reference evidence="11" key="1">
    <citation type="submission" date="2014-03" db="EMBL/GenBank/DDBJ databases">
        <authorList>
            <person name="Casaregola S."/>
        </authorList>
    </citation>
    <scope>NUCLEOTIDE SEQUENCE [LARGE SCALE GENOMIC DNA]</scope>
    <source>
        <strain evidence="11">CLIB 918</strain>
    </source>
</reference>
<feature type="region of interest" description="Disordered" evidence="9">
    <location>
        <begin position="245"/>
        <end position="274"/>
    </location>
</feature>
<evidence type="ECO:0000256" key="5">
    <source>
        <dbReference type="ARBA" id="ARBA00022692"/>
    </source>
</evidence>
<feature type="transmembrane region" description="Helical" evidence="10">
    <location>
        <begin position="213"/>
        <end position="231"/>
    </location>
</feature>
<sequence length="515" mass="55223">MAPAANPPPSIIDSNFNNDLESANLIPLNVPAPSPKPVTPWNQIVAFVLALGCCACANSICLFSIFSPGFQHNLGYSPVQINTISIASSLGMYLPVPALGYIADKLGPGNLGIISTVLFTPTYLISAYISQMDPTAAAANFHLLALCFALIGTATTSLYFSGVLTCAKMMPQSPGLALSAPIACFGLSSLWQSQVVQLYFFDAEGNIMLSPTFRFFAGLYLLAGIASYVGASVIGKVHGSNVAAVNPETPEPPQKLPVTSQNGNYGATPNEPPAEPLTVDDEQWLLYKRHENIKQFLMDRTVWIFYFAFILVSGPLEMYINNMGMIVSTIPTGAPSVTTNVSLFSAFSTISRLLMGVLSDYVRNRVSRQIILVGILLFFALINFLMASGLFTTVQNGAYFPFSSSSVGFSYGSVYTLVPTIVACTWGVENLGVHWGIFITAPALGSTGYGYIFAKVFEAASGTIDMVADGKASTPTQCLGRNCYDATFLTTGTSVTVAAILIMMVWLFAWKKHRI</sequence>
<comment type="subcellular location">
    <subcellularLocation>
        <location evidence="1">Vacuole membrane</location>
        <topology evidence="1">Multi-pass membrane protein</topology>
    </subcellularLocation>
</comment>
<evidence type="ECO:0000256" key="8">
    <source>
        <dbReference type="ARBA" id="ARBA00039330"/>
    </source>
</evidence>
<evidence type="ECO:0000256" key="1">
    <source>
        <dbReference type="ARBA" id="ARBA00004128"/>
    </source>
</evidence>
<dbReference type="GO" id="GO:0000329">
    <property type="term" value="C:fungal-type vacuole membrane"/>
    <property type="evidence" value="ECO:0007669"/>
    <property type="project" value="TreeGrafter"/>
</dbReference>
<gene>
    <name evidence="11" type="ORF">BN980_GECA09s00626g</name>
</gene>
<feature type="transmembrane region" description="Helical" evidence="10">
    <location>
        <begin position="340"/>
        <end position="358"/>
    </location>
</feature>
<dbReference type="InterPro" id="IPR036259">
    <property type="entry name" value="MFS_trans_sf"/>
</dbReference>
<feature type="transmembrane region" description="Helical" evidence="10">
    <location>
        <begin position="44"/>
        <end position="67"/>
    </location>
</feature>
<evidence type="ECO:0000256" key="6">
    <source>
        <dbReference type="ARBA" id="ARBA00022989"/>
    </source>
</evidence>
<dbReference type="Proteomes" id="UP000242525">
    <property type="component" value="Unassembled WGS sequence"/>
</dbReference>
<evidence type="ECO:0000256" key="2">
    <source>
        <dbReference type="ARBA" id="ARBA00008335"/>
    </source>
</evidence>
<keyword evidence="6 10" id="KW-1133">Transmembrane helix</keyword>
<feature type="transmembrane region" description="Helical" evidence="10">
    <location>
        <begin position="488"/>
        <end position="510"/>
    </location>
</feature>
<keyword evidence="3" id="KW-0813">Transport</keyword>
<evidence type="ECO:0000256" key="7">
    <source>
        <dbReference type="ARBA" id="ARBA00023136"/>
    </source>
</evidence>
<feature type="transmembrane region" description="Helical" evidence="10">
    <location>
        <begin position="370"/>
        <end position="391"/>
    </location>
</feature>
<organism evidence="11 12">
    <name type="scientific">Geotrichum candidum</name>
    <name type="common">Oospora lactis</name>
    <name type="synonym">Dipodascus geotrichum</name>
    <dbReference type="NCBI Taxonomy" id="1173061"/>
    <lineage>
        <taxon>Eukaryota</taxon>
        <taxon>Fungi</taxon>
        <taxon>Dikarya</taxon>
        <taxon>Ascomycota</taxon>
        <taxon>Saccharomycotina</taxon>
        <taxon>Dipodascomycetes</taxon>
        <taxon>Dipodascales</taxon>
        <taxon>Dipodascaceae</taxon>
        <taxon>Geotrichum</taxon>
    </lineage>
</organism>
<feature type="transmembrane region" description="Helical" evidence="10">
    <location>
        <begin position="435"/>
        <end position="454"/>
    </location>
</feature>
<dbReference type="Gene3D" id="1.20.1250.20">
    <property type="entry name" value="MFS general substrate transporter like domains"/>
    <property type="match status" value="1"/>
</dbReference>
<dbReference type="OrthoDB" id="199930at2759"/>
<dbReference type="SUPFAM" id="SSF103473">
    <property type="entry name" value="MFS general substrate transporter"/>
    <property type="match status" value="1"/>
</dbReference>
<comment type="similarity">
    <text evidence="2">Belongs to the major facilitator superfamily.</text>
</comment>
<dbReference type="GO" id="GO:0022857">
    <property type="term" value="F:transmembrane transporter activity"/>
    <property type="evidence" value="ECO:0007669"/>
    <property type="project" value="InterPro"/>
</dbReference>
<feature type="transmembrane region" description="Helical" evidence="10">
    <location>
        <begin position="302"/>
        <end position="320"/>
    </location>
</feature>
<dbReference type="EMBL" id="CCBN010000009">
    <property type="protein sequence ID" value="CDO54874.1"/>
    <property type="molecule type" value="Genomic_DNA"/>
</dbReference>
<dbReference type="STRING" id="1173061.A0A0J9XCC7"/>
<accession>A0A0J9XCC7</accession>
<evidence type="ECO:0000313" key="11">
    <source>
        <dbReference type="EMBL" id="CDO54874.1"/>
    </source>
</evidence>
<keyword evidence="4" id="KW-0926">Vacuole</keyword>
<dbReference type="PANTHER" id="PTHR21576:SF45">
    <property type="entry name" value="TRANSPORTER MCH1-RELATED"/>
    <property type="match status" value="1"/>
</dbReference>
<comment type="caution">
    <text evidence="11">The sequence shown here is derived from an EMBL/GenBank/DDBJ whole genome shotgun (WGS) entry which is preliminary data.</text>
</comment>